<keyword evidence="1 3" id="KW-0645">Protease</keyword>
<dbReference type="Gene3D" id="2.40.10.120">
    <property type="match status" value="1"/>
</dbReference>
<gene>
    <name evidence="3" type="ORF">MNBD_GAMMA22-2073</name>
</gene>
<evidence type="ECO:0000313" key="3">
    <source>
        <dbReference type="EMBL" id="VAX01673.1"/>
    </source>
</evidence>
<dbReference type="SUPFAM" id="SSF50494">
    <property type="entry name" value="Trypsin-like serine proteases"/>
    <property type="match status" value="1"/>
</dbReference>
<dbReference type="PRINTS" id="PR00834">
    <property type="entry name" value="PROTEASES2C"/>
</dbReference>
<dbReference type="PANTHER" id="PTHR43343:SF3">
    <property type="entry name" value="PROTEASE DO-LIKE 8, CHLOROPLASTIC"/>
    <property type="match status" value="1"/>
</dbReference>
<proteinExistence type="predicted"/>
<dbReference type="Pfam" id="PF13365">
    <property type="entry name" value="Trypsin_2"/>
    <property type="match status" value="1"/>
</dbReference>
<accession>A0A3B1ANY4</accession>
<dbReference type="InterPro" id="IPR051201">
    <property type="entry name" value="Chloro_Bact_Ser_Proteases"/>
</dbReference>
<reference evidence="3" key="1">
    <citation type="submission" date="2018-06" db="EMBL/GenBank/DDBJ databases">
        <authorList>
            <person name="Zhirakovskaya E."/>
        </authorList>
    </citation>
    <scope>NUCLEOTIDE SEQUENCE</scope>
</reference>
<dbReference type="InterPro" id="IPR009003">
    <property type="entry name" value="Peptidase_S1_PA"/>
</dbReference>
<evidence type="ECO:0000256" key="2">
    <source>
        <dbReference type="ARBA" id="ARBA00022801"/>
    </source>
</evidence>
<organism evidence="3">
    <name type="scientific">hydrothermal vent metagenome</name>
    <dbReference type="NCBI Taxonomy" id="652676"/>
    <lineage>
        <taxon>unclassified sequences</taxon>
        <taxon>metagenomes</taxon>
        <taxon>ecological metagenomes</taxon>
    </lineage>
</organism>
<dbReference type="EMBL" id="UOFS01000049">
    <property type="protein sequence ID" value="VAX01673.1"/>
    <property type="molecule type" value="Genomic_DNA"/>
</dbReference>
<sequence length="420" mass="47535">MTNHTKIIQFFLVFFSILIINSSSASTQDIFKEYKNRLLQIRIIDKSTAAKSTIGSGFYINNKGFIVTNYHVIERVIYRPEQYRIEVETSKEISLMATLVNVDVIHDLALLKIDDVSLETPYLKLLSATAKKGKRIYSLGNPHDLGMTIVEGTYNGFTDDTEHERILLTSSINPGMSGGPSITNKGEIIGVNVATAGNQIGFLVPAKYVTQLIKKQTTSKNFIKDVTSQLLANQDQYMQKINNSDIKTTQLAKFTVPDKLSSYITCWGDSTDDSDSPYQSSSRTCSTKNNIYVSRGFETGEIKYTHYYIHTTEMNRYQFHALLQHYFSGPEYSFSGRKDDMTEFRCQTNFVNSNSILFKTALCLRTYKKLIGLYDVVLHAITLNNDNKSLQTTLSLSGISYDNAISFTHSYLEAFKWNNP</sequence>
<evidence type="ECO:0000256" key="1">
    <source>
        <dbReference type="ARBA" id="ARBA00022670"/>
    </source>
</evidence>
<dbReference type="AlphaFoldDB" id="A0A3B1ANY4"/>
<dbReference type="GO" id="GO:0006508">
    <property type="term" value="P:proteolysis"/>
    <property type="evidence" value="ECO:0007669"/>
    <property type="project" value="UniProtKB-KW"/>
</dbReference>
<keyword evidence="2" id="KW-0378">Hydrolase</keyword>
<name>A0A3B1ANY4_9ZZZZ</name>
<protein>
    <submittedName>
        <fullName evidence="3">Serine protease MucD/AlgY associated with sigma factor RpoE</fullName>
    </submittedName>
</protein>
<dbReference type="PANTHER" id="PTHR43343">
    <property type="entry name" value="PEPTIDASE S12"/>
    <property type="match status" value="1"/>
</dbReference>
<dbReference type="GO" id="GO:0004252">
    <property type="term" value="F:serine-type endopeptidase activity"/>
    <property type="evidence" value="ECO:0007669"/>
    <property type="project" value="InterPro"/>
</dbReference>
<dbReference type="InterPro" id="IPR001940">
    <property type="entry name" value="Peptidase_S1C"/>
</dbReference>